<dbReference type="STRING" id="1235794.C811_00458"/>
<dbReference type="RefSeq" id="WP_016308692.1">
    <property type="nucleotide sequence ID" value="NZ_KE159646.1"/>
</dbReference>
<dbReference type="AlphaFoldDB" id="R9L1M1"/>
<keyword evidence="2" id="KW-1185">Reference proteome</keyword>
<organism evidence="1 2">
    <name type="scientific">Adlercreutzia caecimuris B7</name>
    <dbReference type="NCBI Taxonomy" id="1235794"/>
    <lineage>
        <taxon>Bacteria</taxon>
        <taxon>Bacillati</taxon>
        <taxon>Actinomycetota</taxon>
        <taxon>Coriobacteriia</taxon>
        <taxon>Eggerthellales</taxon>
        <taxon>Eggerthellaceae</taxon>
        <taxon>Adlercreutzia</taxon>
    </lineage>
</organism>
<gene>
    <name evidence="1" type="ORF">C811_00458</name>
</gene>
<protein>
    <recommendedName>
        <fullName evidence="3">DUF5028 domain-containing protein</fullName>
    </recommendedName>
</protein>
<evidence type="ECO:0000313" key="1">
    <source>
        <dbReference type="EMBL" id="EOS52428.1"/>
    </source>
</evidence>
<evidence type="ECO:0008006" key="3">
    <source>
        <dbReference type="Google" id="ProtNLM"/>
    </source>
</evidence>
<dbReference type="HOGENOM" id="CLU_1233454_0_0_11"/>
<evidence type="ECO:0000313" key="2">
    <source>
        <dbReference type="Proteomes" id="UP000014204"/>
    </source>
</evidence>
<dbReference type="InterPro" id="IPR032209">
    <property type="entry name" value="DUF5028"/>
</dbReference>
<sequence length="224" mass="24682">MTRSRNFKFAAIVVLAAALIIAAFVRVALVNQYVTQTLVESYPEGTWVTYDGAYAGVASENTDGLSIRVDSASLVSPRQFIDSYASSQVNLTENVIGKYADITPATADTPSVLAVKISLRRSPTNVDGQFSAIDWRIISLQSPSLSMQPDWDLWELADTHMIDQSAFSIQEGSEYATVVPFSIQSQGEYFDPSPLRTRLPLEQGDYEFVVTNSPVRKLITFATH</sequence>
<dbReference type="EMBL" id="ASSY01000005">
    <property type="protein sequence ID" value="EOS52428.1"/>
    <property type="molecule type" value="Genomic_DNA"/>
</dbReference>
<comment type="caution">
    <text evidence="1">The sequence shown here is derived from an EMBL/GenBank/DDBJ whole genome shotgun (WGS) entry which is preliminary data.</text>
</comment>
<accession>R9L1M1</accession>
<reference evidence="1 2" key="1">
    <citation type="submission" date="2013-04" db="EMBL/GenBank/DDBJ databases">
        <title>The Genome Sequence of Enterorhabdus caecimuris B7.</title>
        <authorList>
            <consortium name="The Broad Institute Genomics Platform"/>
            <consortium name="The Broad Institute Genome Sequencing Center for Infectious Disease"/>
            <person name="Earl A."/>
            <person name="Xavier R."/>
            <person name="Elson C."/>
            <person name="Duck W."/>
            <person name="Walker B."/>
            <person name="Young S."/>
            <person name="Zeng Q."/>
            <person name="Gargeya S."/>
            <person name="Fitzgerald M."/>
            <person name="Haas B."/>
            <person name="Abouelleil A."/>
            <person name="Allen A.W."/>
            <person name="Alvarado L."/>
            <person name="Arachchi H.M."/>
            <person name="Berlin A.M."/>
            <person name="Chapman S.B."/>
            <person name="Gainer-Dewar J."/>
            <person name="Goldberg J."/>
            <person name="Griggs A."/>
            <person name="Gujja S."/>
            <person name="Hansen M."/>
            <person name="Howarth C."/>
            <person name="Imamovic A."/>
            <person name="Ireland A."/>
            <person name="Larimer J."/>
            <person name="McCowan C."/>
            <person name="Murphy C."/>
            <person name="Pearson M."/>
            <person name="Poon T.W."/>
            <person name="Priest M."/>
            <person name="Roberts A."/>
            <person name="Saif S."/>
            <person name="Shea T."/>
            <person name="Sisk P."/>
            <person name="Sykes S."/>
            <person name="Wortman J."/>
            <person name="Nusbaum C."/>
            <person name="Birren B."/>
        </authorList>
    </citation>
    <scope>NUCLEOTIDE SEQUENCE [LARGE SCALE GENOMIC DNA]</scope>
    <source>
        <strain evidence="1 2">B7</strain>
    </source>
</reference>
<dbReference type="OrthoDB" id="3196858at2"/>
<name>R9L1M1_9ACTN</name>
<dbReference type="GeneID" id="82190080"/>
<dbReference type="Pfam" id="PF16431">
    <property type="entry name" value="DUF5028"/>
    <property type="match status" value="1"/>
</dbReference>
<proteinExistence type="predicted"/>
<dbReference type="Proteomes" id="UP000014204">
    <property type="component" value="Unassembled WGS sequence"/>
</dbReference>
<dbReference type="eggNOG" id="ENOG50338K0">
    <property type="taxonomic scope" value="Bacteria"/>
</dbReference>